<evidence type="ECO:0000256" key="4">
    <source>
        <dbReference type="ARBA" id="ARBA00023136"/>
    </source>
</evidence>
<evidence type="ECO:0000256" key="1">
    <source>
        <dbReference type="ARBA" id="ARBA00004370"/>
    </source>
</evidence>
<dbReference type="PROSITE" id="PS51775">
    <property type="entry name" value="GTD_BINDING"/>
    <property type="match status" value="1"/>
</dbReference>
<dbReference type="Proteomes" id="UP001370490">
    <property type="component" value="Unassembled WGS sequence"/>
</dbReference>
<evidence type="ECO:0000256" key="6">
    <source>
        <dbReference type="SAM" id="Phobius"/>
    </source>
</evidence>
<dbReference type="PANTHER" id="PTHR31422:SF2">
    <property type="entry name" value="PROTEIN FLOURY 1-LIKE"/>
    <property type="match status" value="1"/>
</dbReference>
<sequence length="381" mass="43701">MRILGNRCLLVVFGSVIELYERLLSGFIGILMMDSASLLMFLNQESDFGGGFLIFGCLNSFFNVLGLFLMFGLGLKVLKFSINFKVLLQILCWSKRKLSDYRKGFGFLVCYKSSWKCLSVENLREAPENLNALKGNEEALDCGNGDGFKDSKFIHIFKVVIRFFSRIRGKLCDYRNGFGFLECSKGSSECTENLNANGNEPKESEKALDSKSRDEIIDIFDMNETEEEREQGRCNEDEEVDVVVLRNMIKIERHRADTACLELEKERVAAASAAEEAMAMILRLQNEKSSIEIQANQYKREAEHKQLYDQELIESLQWIIMMHENDKQAFEQKLKLCKQKLKEYVNDDNDDDDGAVQAEGVFSSPSLARNLMDEYLDDFIY</sequence>
<organism evidence="8 9">
    <name type="scientific">Dillenia turbinata</name>
    <dbReference type="NCBI Taxonomy" id="194707"/>
    <lineage>
        <taxon>Eukaryota</taxon>
        <taxon>Viridiplantae</taxon>
        <taxon>Streptophyta</taxon>
        <taxon>Embryophyta</taxon>
        <taxon>Tracheophyta</taxon>
        <taxon>Spermatophyta</taxon>
        <taxon>Magnoliopsida</taxon>
        <taxon>eudicotyledons</taxon>
        <taxon>Gunneridae</taxon>
        <taxon>Pentapetalae</taxon>
        <taxon>Dilleniales</taxon>
        <taxon>Dilleniaceae</taxon>
        <taxon>Dillenia</taxon>
    </lineage>
</organism>
<dbReference type="PANTHER" id="PTHR31422">
    <property type="entry name" value="BNAANNG28530D PROTEIN"/>
    <property type="match status" value="1"/>
</dbReference>
<feature type="coiled-coil region" evidence="5">
    <location>
        <begin position="274"/>
        <end position="347"/>
    </location>
</feature>
<evidence type="ECO:0000259" key="7">
    <source>
        <dbReference type="PROSITE" id="PS51775"/>
    </source>
</evidence>
<comment type="caution">
    <text evidence="8">The sequence shown here is derived from an EMBL/GenBank/DDBJ whole genome shotgun (WGS) entry which is preliminary data.</text>
</comment>
<reference evidence="8 9" key="1">
    <citation type="submission" date="2023-12" db="EMBL/GenBank/DDBJ databases">
        <title>A high-quality genome assembly for Dillenia turbinata (Dilleniales).</title>
        <authorList>
            <person name="Chanderbali A."/>
        </authorList>
    </citation>
    <scope>NUCLEOTIDE SEQUENCE [LARGE SCALE GENOMIC DNA]</scope>
    <source>
        <strain evidence="8">LSX21</strain>
        <tissue evidence="8">Leaf</tissue>
    </source>
</reference>
<protein>
    <submittedName>
        <fullName evidence="8">GTD-binding domain</fullName>
    </submittedName>
</protein>
<dbReference type="Pfam" id="PF04576">
    <property type="entry name" value="Zein-binding"/>
    <property type="match status" value="1"/>
</dbReference>
<accession>A0AAN8WH12</accession>
<keyword evidence="5" id="KW-0175">Coiled coil</keyword>
<dbReference type="AlphaFoldDB" id="A0AAN8WH12"/>
<evidence type="ECO:0000313" key="8">
    <source>
        <dbReference type="EMBL" id="KAK6945837.1"/>
    </source>
</evidence>
<dbReference type="InterPro" id="IPR007656">
    <property type="entry name" value="GTD-bd"/>
</dbReference>
<comment type="subcellular location">
    <subcellularLocation>
        <location evidence="1">Membrane</location>
    </subcellularLocation>
</comment>
<name>A0AAN8WH12_9MAGN</name>
<evidence type="ECO:0000256" key="3">
    <source>
        <dbReference type="ARBA" id="ARBA00022989"/>
    </source>
</evidence>
<proteinExistence type="predicted"/>
<keyword evidence="4 6" id="KW-0472">Membrane</keyword>
<keyword evidence="2 6" id="KW-0812">Transmembrane</keyword>
<feature type="transmembrane region" description="Helical" evidence="6">
    <location>
        <begin position="48"/>
        <end position="75"/>
    </location>
</feature>
<dbReference type="EMBL" id="JBAMMX010000002">
    <property type="protein sequence ID" value="KAK6945837.1"/>
    <property type="molecule type" value="Genomic_DNA"/>
</dbReference>
<gene>
    <name evidence="8" type="ORF">RJ641_013381</name>
</gene>
<feature type="domain" description="GTD-binding" evidence="7">
    <location>
        <begin position="240"/>
        <end position="338"/>
    </location>
</feature>
<keyword evidence="3 6" id="KW-1133">Transmembrane helix</keyword>
<dbReference type="GO" id="GO:0016020">
    <property type="term" value="C:membrane"/>
    <property type="evidence" value="ECO:0007669"/>
    <property type="project" value="UniProtKB-SubCell"/>
</dbReference>
<evidence type="ECO:0000256" key="5">
    <source>
        <dbReference type="SAM" id="Coils"/>
    </source>
</evidence>
<evidence type="ECO:0000313" key="9">
    <source>
        <dbReference type="Proteomes" id="UP001370490"/>
    </source>
</evidence>
<evidence type="ECO:0000256" key="2">
    <source>
        <dbReference type="ARBA" id="ARBA00022692"/>
    </source>
</evidence>
<dbReference type="GO" id="GO:0080115">
    <property type="term" value="F:myosin XI tail binding"/>
    <property type="evidence" value="ECO:0007669"/>
    <property type="project" value="UniProtKB-ARBA"/>
</dbReference>
<keyword evidence="9" id="KW-1185">Reference proteome</keyword>